<evidence type="ECO:0000259" key="1">
    <source>
        <dbReference type="PROSITE" id="PS50011"/>
    </source>
</evidence>
<dbReference type="SMART" id="SM00220">
    <property type="entry name" value="S_TKc"/>
    <property type="match status" value="1"/>
</dbReference>
<dbReference type="PANTHER" id="PTHR44167:SF24">
    <property type="entry name" value="SERINE_THREONINE-PROTEIN KINASE CHK2"/>
    <property type="match status" value="1"/>
</dbReference>
<dbReference type="PROSITE" id="PS50011">
    <property type="entry name" value="PROTEIN_KINASE_DOM"/>
    <property type="match status" value="1"/>
</dbReference>
<dbReference type="SUPFAM" id="SSF56112">
    <property type="entry name" value="Protein kinase-like (PK-like)"/>
    <property type="match status" value="1"/>
</dbReference>
<protein>
    <recommendedName>
        <fullName evidence="1">Protein kinase domain-containing protein</fullName>
    </recommendedName>
</protein>
<keyword evidence="3" id="KW-1185">Reference proteome</keyword>
<reference evidence="2" key="1">
    <citation type="journal article" date="2020" name="Stud. Mycol.">
        <title>101 Dothideomycetes genomes: a test case for predicting lifestyles and emergence of pathogens.</title>
        <authorList>
            <person name="Haridas S."/>
            <person name="Albert R."/>
            <person name="Binder M."/>
            <person name="Bloem J."/>
            <person name="Labutti K."/>
            <person name="Salamov A."/>
            <person name="Andreopoulos B."/>
            <person name="Baker S."/>
            <person name="Barry K."/>
            <person name="Bills G."/>
            <person name="Bluhm B."/>
            <person name="Cannon C."/>
            <person name="Castanera R."/>
            <person name="Culley D."/>
            <person name="Daum C."/>
            <person name="Ezra D."/>
            <person name="Gonzalez J."/>
            <person name="Henrissat B."/>
            <person name="Kuo A."/>
            <person name="Liang C."/>
            <person name="Lipzen A."/>
            <person name="Lutzoni F."/>
            <person name="Magnuson J."/>
            <person name="Mondo S."/>
            <person name="Nolan M."/>
            <person name="Ohm R."/>
            <person name="Pangilinan J."/>
            <person name="Park H.-J."/>
            <person name="Ramirez L."/>
            <person name="Alfaro M."/>
            <person name="Sun H."/>
            <person name="Tritt A."/>
            <person name="Yoshinaga Y."/>
            <person name="Zwiers L.-H."/>
            <person name="Turgeon B."/>
            <person name="Goodwin S."/>
            <person name="Spatafora J."/>
            <person name="Crous P."/>
            <person name="Grigoriev I."/>
        </authorList>
    </citation>
    <scope>NUCLEOTIDE SEQUENCE</scope>
    <source>
        <strain evidence="2">CBS 121167</strain>
    </source>
</reference>
<dbReference type="OrthoDB" id="5979581at2759"/>
<name>A0A6A6AVR8_9PEZI</name>
<evidence type="ECO:0000313" key="2">
    <source>
        <dbReference type="EMBL" id="KAF2135318.1"/>
    </source>
</evidence>
<dbReference type="GO" id="GO:0004674">
    <property type="term" value="F:protein serine/threonine kinase activity"/>
    <property type="evidence" value="ECO:0007669"/>
    <property type="project" value="TreeGrafter"/>
</dbReference>
<dbReference type="Pfam" id="PF00069">
    <property type="entry name" value="Pkinase"/>
    <property type="match status" value="1"/>
</dbReference>
<dbReference type="Gene3D" id="1.10.510.10">
    <property type="entry name" value="Transferase(Phosphotransferase) domain 1"/>
    <property type="match status" value="1"/>
</dbReference>
<dbReference type="Gene3D" id="3.30.200.20">
    <property type="entry name" value="Phosphorylase Kinase, domain 1"/>
    <property type="match status" value="1"/>
</dbReference>
<organism evidence="2 3">
    <name type="scientific">Aplosporella prunicola CBS 121167</name>
    <dbReference type="NCBI Taxonomy" id="1176127"/>
    <lineage>
        <taxon>Eukaryota</taxon>
        <taxon>Fungi</taxon>
        <taxon>Dikarya</taxon>
        <taxon>Ascomycota</taxon>
        <taxon>Pezizomycotina</taxon>
        <taxon>Dothideomycetes</taxon>
        <taxon>Dothideomycetes incertae sedis</taxon>
        <taxon>Botryosphaeriales</taxon>
        <taxon>Aplosporellaceae</taxon>
        <taxon>Aplosporella</taxon>
    </lineage>
</organism>
<dbReference type="AlphaFoldDB" id="A0A6A6AVR8"/>
<evidence type="ECO:0000313" key="3">
    <source>
        <dbReference type="Proteomes" id="UP000799438"/>
    </source>
</evidence>
<dbReference type="GO" id="GO:0005524">
    <property type="term" value="F:ATP binding"/>
    <property type="evidence" value="ECO:0007669"/>
    <property type="project" value="InterPro"/>
</dbReference>
<dbReference type="Proteomes" id="UP000799438">
    <property type="component" value="Unassembled WGS sequence"/>
</dbReference>
<dbReference type="EMBL" id="ML995602">
    <property type="protein sequence ID" value="KAF2135318.1"/>
    <property type="molecule type" value="Genomic_DNA"/>
</dbReference>
<dbReference type="PANTHER" id="PTHR44167">
    <property type="entry name" value="OVARIAN-SPECIFIC SERINE/THREONINE-PROTEIN KINASE LOK-RELATED"/>
    <property type="match status" value="1"/>
</dbReference>
<dbReference type="RefSeq" id="XP_033391037.1">
    <property type="nucleotide sequence ID" value="XM_033537735.1"/>
</dbReference>
<dbReference type="InterPro" id="IPR000719">
    <property type="entry name" value="Prot_kinase_dom"/>
</dbReference>
<gene>
    <name evidence="2" type="ORF">K452DRAFT_239598</name>
</gene>
<dbReference type="GO" id="GO:0005634">
    <property type="term" value="C:nucleus"/>
    <property type="evidence" value="ECO:0007669"/>
    <property type="project" value="TreeGrafter"/>
</dbReference>
<dbReference type="GeneID" id="54295231"/>
<proteinExistence type="predicted"/>
<dbReference type="InterPro" id="IPR011009">
    <property type="entry name" value="Kinase-like_dom_sf"/>
</dbReference>
<dbReference type="GO" id="GO:0044773">
    <property type="term" value="P:mitotic DNA damage checkpoint signaling"/>
    <property type="evidence" value="ECO:0007669"/>
    <property type="project" value="TreeGrafter"/>
</dbReference>
<sequence>MSPTARRIFNQLVDELIAKPRSLQHVRKFVHYDIVDPNDHDNLGGGRYCGFFRLNFNIPPAHEHIGWVLGTSRRGLATGGADVLLAPGPSTFNVESRHVYLQHHRQTGVLMIIAGKHPVLINGIEKLQNACHAVCEPTGITIGDLAFKISFTDLDEESYRYQLRRVMDLNAPSFPRIPHEITPAPTPDMNHYRVNTKYYSYPVHAGGTYSTVAYAFVKATGEAVALKIMKRTRHNTFDIDKELRIMRMLNHDFIGGEYPVGSGQGECQQVTAVLSPFAPALSTRLHGDQRPENEWIAYVMKQCYGGLAYIHAKGILHHDIKLDNIGVVDSIPPRAVIMDFGHAAVEEYSTNHMLGTVRYLAPEIIALKQESKAAERAYPATPYFGAPVDVWALSLCVYELYIGKIIKWASVNRADYEALDEYFKTELRNRDDDRLASKLVTLACRGLQWKPSERCSAADGHLYLS</sequence>
<accession>A0A6A6AVR8</accession>
<feature type="domain" description="Protein kinase" evidence="1">
    <location>
        <begin position="198"/>
        <end position="464"/>
    </location>
</feature>